<evidence type="ECO:0000256" key="3">
    <source>
        <dbReference type="ARBA" id="ARBA00013014"/>
    </source>
</evidence>
<keyword evidence="7" id="KW-0560">Oxidoreductase</keyword>
<dbReference type="InterPro" id="IPR003710">
    <property type="entry name" value="ApbA"/>
</dbReference>
<keyword evidence="6" id="KW-0521">NADP</keyword>
<dbReference type="NCBIfam" id="TIGR00745">
    <property type="entry name" value="apbA_panE"/>
    <property type="match status" value="1"/>
</dbReference>
<dbReference type="SUPFAM" id="SSF48179">
    <property type="entry name" value="6-phosphogluconate dehydrogenase C-terminal domain-like"/>
    <property type="match status" value="1"/>
</dbReference>
<evidence type="ECO:0000256" key="6">
    <source>
        <dbReference type="ARBA" id="ARBA00022857"/>
    </source>
</evidence>
<dbReference type="InterPro" id="IPR036291">
    <property type="entry name" value="NAD(P)-bd_dom_sf"/>
</dbReference>
<dbReference type="Pfam" id="PF02558">
    <property type="entry name" value="ApbA"/>
    <property type="match status" value="1"/>
</dbReference>
<keyword evidence="12" id="KW-1185">Reference proteome</keyword>
<evidence type="ECO:0000313" key="12">
    <source>
        <dbReference type="Proteomes" id="UP000672526"/>
    </source>
</evidence>
<evidence type="ECO:0000259" key="10">
    <source>
        <dbReference type="PROSITE" id="PS51819"/>
    </source>
</evidence>
<dbReference type="Gene3D" id="3.40.50.720">
    <property type="entry name" value="NAD(P)-binding Rossmann-like Domain"/>
    <property type="match status" value="1"/>
</dbReference>
<feature type="domain" description="VOC" evidence="10">
    <location>
        <begin position="374"/>
        <end position="494"/>
    </location>
</feature>
<comment type="pathway">
    <text evidence="1">Cofactor biosynthesis; (R)-pantothenate biosynthesis; (R)-pantoate from 3-methyl-2-oxobutanoate: step 2/2.</text>
</comment>
<gene>
    <name evidence="11" type="ORF">R69888_02156</name>
</gene>
<comment type="similarity">
    <text evidence="2">Belongs to the ketopantoate reductase family.</text>
</comment>
<dbReference type="Proteomes" id="UP000672526">
    <property type="component" value="Unassembled WGS sequence"/>
</dbReference>
<reference evidence="11 12" key="1">
    <citation type="submission" date="2021-02" db="EMBL/GenBank/DDBJ databases">
        <authorList>
            <person name="Vanwijnsberghe S."/>
        </authorList>
    </citation>
    <scope>NUCLEOTIDE SEQUENCE [LARGE SCALE GENOMIC DNA]</scope>
    <source>
        <strain evidence="11 12">LMG 31837</strain>
    </source>
</reference>
<dbReference type="PANTHER" id="PTHR21708:SF26">
    <property type="entry name" value="2-DEHYDROPANTOATE 2-REDUCTASE"/>
    <property type="match status" value="1"/>
</dbReference>
<dbReference type="PROSITE" id="PS51819">
    <property type="entry name" value="VOC"/>
    <property type="match status" value="1"/>
</dbReference>
<dbReference type="Gene3D" id="1.10.1040.10">
    <property type="entry name" value="N-(1-d-carboxylethyl)-l-norvaline Dehydrogenase, domain 2"/>
    <property type="match status" value="1"/>
</dbReference>
<protein>
    <recommendedName>
        <fullName evidence="4">2-dehydropantoate 2-reductase</fullName>
        <ecNumber evidence="3">1.1.1.169</ecNumber>
    </recommendedName>
    <alternativeName>
        <fullName evidence="8">Ketopantoate reductase</fullName>
    </alternativeName>
</protein>
<evidence type="ECO:0000256" key="7">
    <source>
        <dbReference type="ARBA" id="ARBA00023002"/>
    </source>
</evidence>
<evidence type="ECO:0000256" key="9">
    <source>
        <dbReference type="ARBA" id="ARBA00048793"/>
    </source>
</evidence>
<dbReference type="InterPro" id="IPR013332">
    <property type="entry name" value="KPR_N"/>
</dbReference>
<dbReference type="InterPro" id="IPR013752">
    <property type="entry name" value="KPA_reductase"/>
</dbReference>
<dbReference type="Pfam" id="PF08546">
    <property type="entry name" value="ApbA_C"/>
    <property type="match status" value="1"/>
</dbReference>
<dbReference type="InterPro" id="IPR037523">
    <property type="entry name" value="VOC_core"/>
</dbReference>
<keyword evidence="5" id="KW-0566">Pantothenate biosynthesis</keyword>
<dbReference type="SUPFAM" id="SSF54593">
    <property type="entry name" value="Glyoxalase/Bleomycin resistance protein/Dihydroxybiphenyl dioxygenase"/>
    <property type="match status" value="1"/>
</dbReference>
<evidence type="ECO:0000256" key="5">
    <source>
        <dbReference type="ARBA" id="ARBA00022655"/>
    </source>
</evidence>
<evidence type="ECO:0000256" key="8">
    <source>
        <dbReference type="ARBA" id="ARBA00032024"/>
    </source>
</evidence>
<dbReference type="Pfam" id="PF13669">
    <property type="entry name" value="Glyoxalase_4"/>
    <property type="match status" value="1"/>
</dbReference>
<comment type="caution">
    <text evidence="11">The sequence shown here is derived from an EMBL/GenBank/DDBJ whole genome shotgun (WGS) entry which is preliminary data.</text>
</comment>
<dbReference type="InterPro" id="IPR051402">
    <property type="entry name" value="KPR-Related"/>
</dbReference>
<dbReference type="InterPro" id="IPR008927">
    <property type="entry name" value="6-PGluconate_DH-like_C_sf"/>
</dbReference>
<evidence type="ECO:0000256" key="4">
    <source>
        <dbReference type="ARBA" id="ARBA00019465"/>
    </source>
</evidence>
<dbReference type="Gene3D" id="3.10.180.10">
    <property type="entry name" value="2,3-Dihydroxybiphenyl 1,2-Dioxygenase, domain 1"/>
    <property type="match status" value="1"/>
</dbReference>
<comment type="catalytic activity">
    <reaction evidence="9">
        <text>(R)-pantoate + NADP(+) = 2-dehydropantoate + NADPH + H(+)</text>
        <dbReference type="Rhea" id="RHEA:16233"/>
        <dbReference type="ChEBI" id="CHEBI:11561"/>
        <dbReference type="ChEBI" id="CHEBI:15378"/>
        <dbReference type="ChEBI" id="CHEBI:15980"/>
        <dbReference type="ChEBI" id="CHEBI:57783"/>
        <dbReference type="ChEBI" id="CHEBI:58349"/>
        <dbReference type="EC" id="1.1.1.169"/>
    </reaction>
</comment>
<accession>A0ABM8R4Y3</accession>
<evidence type="ECO:0000313" key="11">
    <source>
        <dbReference type="EMBL" id="CAE6733061.1"/>
    </source>
</evidence>
<evidence type="ECO:0000256" key="2">
    <source>
        <dbReference type="ARBA" id="ARBA00007870"/>
    </source>
</evidence>
<dbReference type="SUPFAM" id="SSF51735">
    <property type="entry name" value="NAD(P)-binding Rossmann-fold domains"/>
    <property type="match status" value="1"/>
</dbReference>
<dbReference type="EC" id="1.1.1.169" evidence="3"/>
<dbReference type="PANTHER" id="PTHR21708">
    <property type="entry name" value="PROBABLE 2-DEHYDROPANTOATE 2-REDUCTASE"/>
    <property type="match status" value="1"/>
</dbReference>
<dbReference type="InterPro" id="IPR029068">
    <property type="entry name" value="Glyas_Bleomycin-R_OHBP_Dase"/>
</dbReference>
<proteinExistence type="inferred from homology"/>
<sequence length="497" mass="53015">MNAGSYLGLHIEETAVKIAILGAGALGCAIGAALTEGGNEVWLLNRSAAHVEAMRRDGLQVDDANGSRRVKVLATTRAAEAGAVDLVVVLVKSFHTDAAMRGALELIGAETLVLSLQNGLGHEDVLADIVGRERVLAGKTYIGGVMRNPGHIESGVTGKATYIGELDGRITPRAMAIAETFNAAGLATTVSDNIVGTMWDKLLVNVATGALTGATGLTYGQLYDEPLLKTTALAAVAEAMAVAQAAGVKLSTTDPERPWTLAGEGLSLAFKTSMLQSLEKGSITEIDFINGAVVRWGQRHGVPTPVNATLVACIKGIERAMTDRQHSNNLHGTRVSAEAPTLVDRNVLHGTRVSAKAPTLVDNGDNRMNGSKAYLEHVAIWVKDIHWHIRFFEDVLGMTMREVDGTREEPRQYWTLGGLQFIHAPCHEEPEGRLAHLGVMCEDMEAALAAAQRYGVSEMPQGRNWLRLPDGLAVELIQARPASCVARALEINPRAEV</sequence>
<dbReference type="InterPro" id="IPR013328">
    <property type="entry name" value="6PGD_dom2"/>
</dbReference>
<name>A0ABM8R4Y3_9BURK</name>
<organism evidence="11 12">
    <name type="scientific">Paraburkholderia haematera</name>
    <dbReference type="NCBI Taxonomy" id="2793077"/>
    <lineage>
        <taxon>Bacteria</taxon>
        <taxon>Pseudomonadati</taxon>
        <taxon>Pseudomonadota</taxon>
        <taxon>Betaproteobacteria</taxon>
        <taxon>Burkholderiales</taxon>
        <taxon>Burkholderiaceae</taxon>
        <taxon>Paraburkholderia</taxon>
    </lineage>
</organism>
<dbReference type="EMBL" id="CAJNBK010000004">
    <property type="protein sequence ID" value="CAE6733061.1"/>
    <property type="molecule type" value="Genomic_DNA"/>
</dbReference>
<evidence type="ECO:0000256" key="1">
    <source>
        <dbReference type="ARBA" id="ARBA00004994"/>
    </source>
</evidence>